<dbReference type="InterPro" id="IPR010982">
    <property type="entry name" value="Lambda_DNA-bd_dom_sf"/>
</dbReference>
<dbReference type="SMART" id="SM00530">
    <property type="entry name" value="HTH_XRE"/>
    <property type="match status" value="1"/>
</dbReference>
<evidence type="ECO:0000313" key="2">
    <source>
        <dbReference type="EMBL" id="MFC5897429.1"/>
    </source>
</evidence>
<evidence type="ECO:0000313" key="3">
    <source>
        <dbReference type="Proteomes" id="UP001596241"/>
    </source>
</evidence>
<evidence type="ECO:0000259" key="1">
    <source>
        <dbReference type="PROSITE" id="PS50943"/>
    </source>
</evidence>
<comment type="caution">
    <text evidence="2">The sequence shown here is derived from an EMBL/GenBank/DDBJ whole genome shotgun (WGS) entry which is preliminary data.</text>
</comment>
<organism evidence="2 3">
    <name type="scientific">Streptomyces ramulosus</name>
    <dbReference type="NCBI Taxonomy" id="47762"/>
    <lineage>
        <taxon>Bacteria</taxon>
        <taxon>Bacillati</taxon>
        <taxon>Actinomycetota</taxon>
        <taxon>Actinomycetes</taxon>
        <taxon>Kitasatosporales</taxon>
        <taxon>Streptomycetaceae</taxon>
        <taxon>Streptomyces</taxon>
    </lineage>
</organism>
<dbReference type="SUPFAM" id="SSF47413">
    <property type="entry name" value="lambda repressor-like DNA-binding domains"/>
    <property type="match status" value="1"/>
</dbReference>
<reference evidence="3" key="1">
    <citation type="journal article" date="2019" name="Int. J. Syst. Evol. Microbiol.">
        <title>The Global Catalogue of Microorganisms (GCM) 10K type strain sequencing project: providing services to taxonomists for standard genome sequencing and annotation.</title>
        <authorList>
            <consortium name="The Broad Institute Genomics Platform"/>
            <consortium name="The Broad Institute Genome Sequencing Center for Infectious Disease"/>
            <person name="Wu L."/>
            <person name="Ma J."/>
        </authorList>
    </citation>
    <scope>NUCLEOTIDE SEQUENCE [LARGE SCALE GENOMIC DNA]</scope>
    <source>
        <strain evidence="3">CGMCC 1.15809</strain>
    </source>
</reference>
<name>A0ABW1FW42_9ACTN</name>
<accession>A0ABW1FW42</accession>
<proteinExistence type="predicted"/>
<gene>
    <name evidence="2" type="ORF">ACFP3M_31960</name>
</gene>
<dbReference type="PROSITE" id="PS50943">
    <property type="entry name" value="HTH_CROC1"/>
    <property type="match status" value="1"/>
</dbReference>
<dbReference type="Pfam" id="PF13560">
    <property type="entry name" value="HTH_31"/>
    <property type="match status" value="1"/>
</dbReference>
<dbReference type="Proteomes" id="UP001596241">
    <property type="component" value="Unassembled WGS sequence"/>
</dbReference>
<dbReference type="RefSeq" id="WP_345092901.1">
    <property type="nucleotide sequence ID" value="NZ_BAAAWG010000024.1"/>
</dbReference>
<feature type="domain" description="HTH cro/C1-type" evidence="1">
    <location>
        <begin position="58"/>
        <end position="112"/>
    </location>
</feature>
<dbReference type="Pfam" id="PF19054">
    <property type="entry name" value="DUF5753"/>
    <property type="match status" value="1"/>
</dbReference>
<sequence>MSTKSITESAEIRELVVVQRTAGAEETDEGGQKTRGRVQLLRDELTLSAPCMVLGRELRQRRQALKLDQQDVAKVLRWSKSKVSRIEGGRIGIDQRDLEDLFSLYRIDDAGREPMRELALIGKRPEWWKKWSGITTAYLQAVMSFEDVAQRIRSYEPQYLNGLLQTPEYAKAVIGRGSDPSNHAALVELRQQRQAKFAETPGKELVCVIDEVSLLRPVGNARIMRRQVQHLIELNEDPRYQLRLAELNRSLPSEVGSTMIFDFAEKLLPTIAYSENFDGGLVIQDEESVDRRVRKFDMLRHMSLSPTATTQKLHHLLQSNCYR</sequence>
<protein>
    <submittedName>
        <fullName evidence="2">Helix-turn-helix domain-containing protein</fullName>
    </submittedName>
</protein>
<dbReference type="InterPro" id="IPR001387">
    <property type="entry name" value="Cro/C1-type_HTH"/>
</dbReference>
<dbReference type="InterPro" id="IPR043917">
    <property type="entry name" value="DUF5753"/>
</dbReference>
<dbReference type="CDD" id="cd00093">
    <property type="entry name" value="HTH_XRE"/>
    <property type="match status" value="1"/>
</dbReference>
<dbReference type="Gene3D" id="1.10.260.40">
    <property type="entry name" value="lambda repressor-like DNA-binding domains"/>
    <property type="match status" value="1"/>
</dbReference>
<keyword evidence="3" id="KW-1185">Reference proteome</keyword>
<dbReference type="EMBL" id="JBHSPW010000022">
    <property type="protein sequence ID" value="MFC5897429.1"/>
    <property type="molecule type" value="Genomic_DNA"/>
</dbReference>